<gene>
    <name evidence="2" type="ORF">FJY75_14230</name>
</gene>
<proteinExistence type="predicted"/>
<sequence length="237" mass="23523">MYSLFIGLTLGGLPVVWRLARPRSGGLVLGAIAGFGVMALLALAQAGAGGSAVGGTGPLALGLAGLVGAAAMILPGVSGGYLLLVLGQYIPILGAVDAFKQALRAGDLGAASAPATGVLLPVAIGLVVGVAAVSNLLQRLLTRCRKPTLGFLIGLLAGAVLGLWPFQEPAEPVAGVTVIKGRVVTAETLPLTAPEDWPTRRFAPSASRAAAAVGLVAAGFVTTLGIARLGRKEPEGL</sequence>
<feature type="transmembrane region" description="Helical" evidence="1">
    <location>
        <begin position="149"/>
        <end position="166"/>
    </location>
</feature>
<dbReference type="AlphaFoldDB" id="A0A937XBY7"/>
<dbReference type="PANTHER" id="PTHR37308:SF1">
    <property type="entry name" value="POLYPRENYL-PHOSPHATE TRANSPORTER"/>
    <property type="match status" value="1"/>
</dbReference>
<name>A0A937XBY7_UNCEI</name>
<dbReference type="PANTHER" id="PTHR37308">
    <property type="entry name" value="INTEGRAL MEMBRANE PROTEIN"/>
    <property type="match status" value="1"/>
</dbReference>
<feature type="transmembrane region" description="Helical" evidence="1">
    <location>
        <begin position="209"/>
        <end position="227"/>
    </location>
</feature>
<comment type="caution">
    <text evidence="2">The sequence shown here is derived from an EMBL/GenBank/DDBJ whole genome shotgun (WGS) entry which is preliminary data.</text>
</comment>
<dbReference type="EMBL" id="VGIY01000587">
    <property type="protein sequence ID" value="MBM3319000.1"/>
    <property type="molecule type" value="Genomic_DNA"/>
</dbReference>
<feature type="transmembrane region" description="Helical" evidence="1">
    <location>
        <begin position="59"/>
        <end position="84"/>
    </location>
</feature>
<feature type="transmembrane region" description="Helical" evidence="1">
    <location>
        <begin position="118"/>
        <end position="137"/>
    </location>
</feature>
<feature type="non-terminal residue" evidence="2">
    <location>
        <position position="1"/>
    </location>
</feature>
<keyword evidence="1" id="KW-0472">Membrane</keyword>
<evidence type="ECO:0000313" key="3">
    <source>
        <dbReference type="Proteomes" id="UP000748308"/>
    </source>
</evidence>
<organism evidence="2 3">
    <name type="scientific">Eiseniibacteriota bacterium</name>
    <dbReference type="NCBI Taxonomy" id="2212470"/>
    <lineage>
        <taxon>Bacteria</taxon>
        <taxon>Candidatus Eiseniibacteriota</taxon>
    </lineage>
</organism>
<dbReference type="InterPro" id="IPR007163">
    <property type="entry name" value="VCA0040-like"/>
</dbReference>
<feature type="transmembrane region" description="Helical" evidence="1">
    <location>
        <begin position="28"/>
        <end position="47"/>
    </location>
</feature>
<keyword evidence="1" id="KW-0812">Transmembrane</keyword>
<dbReference type="Pfam" id="PF04018">
    <property type="entry name" value="VCA0040-like"/>
    <property type="match status" value="1"/>
</dbReference>
<dbReference type="Proteomes" id="UP000748308">
    <property type="component" value="Unassembled WGS sequence"/>
</dbReference>
<evidence type="ECO:0000313" key="2">
    <source>
        <dbReference type="EMBL" id="MBM3319000.1"/>
    </source>
</evidence>
<evidence type="ECO:0000256" key="1">
    <source>
        <dbReference type="SAM" id="Phobius"/>
    </source>
</evidence>
<accession>A0A937XBY7</accession>
<protein>
    <submittedName>
        <fullName evidence="2">DUF368 domain-containing protein</fullName>
    </submittedName>
</protein>
<keyword evidence="1" id="KW-1133">Transmembrane helix</keyword>
<reference evidence="2" key="1">
    <citation type="submission" date="2019-03" db="EMBL/GenBank/DDBJ databases">
        <title>Lake Tanganyika Metagenome-Assembled Genomes (MAGs).</title>
        <authorList>
            <person name="Tran P."/>
        </authorList>
    </citation>
    <scope>NUCLEOTIDE SEQUENCE</scope>
    <source>
        <strain evidence="2">M_DeepCast_400m_m2_100</strain>
    </source>
</reference>